<comment type="caution">
    <text evidence="1">The sequence shown here is derived from an EMBL/GenBank/DDBJ whole genome shotgun (WGS) entry which is preliminary data.</text>
</comment>
<dbReference type="AlphaFoldDB" id="A0A4R3MHU0"/>
<sequence>MLHVPVNPPTAAVDDLVGSPRIATPAVRYHGACDGRGVRQRCRARGLPIAP</sequence>
<organism evidence="1 2">
    <name type="scientific">Tepidamorphus gemmatus</name>
    <dbReference type="NCBI Taxonomy" id="747076"/>
    <lineage>
        <taxon>Bacteria</taxon>
        <taxon>Pseudomonadati</taxon>
        <taxon>Pseudomonadota</taxon>
        <taxon>Alphaproteobacteria</taxon>
        <taxon>Hyphomicrobiales</taxon>
        <taxon>Tepidamorphaceae</taxon>
        <taxon>Tepidamorphus</taxon>
    </lineage>
</organism>
<gene>
    <name evidence="1" type="ORF">EDC22_102475</name>
</gene>
<proteinExistence type="predicted"/>
<dbReference type="Proteomes" id="UP000295678">
    <property type="component" value="Unassembled WGS sequence"/>
</dbReference>
<reference evidence="1 2" key="1">
    <citation type="submission" date="2019-03" db="EMBL/GenBank/DDBJ databases">
        <title>Genomic Encyclopedia of Type Strains, Phase IV (KMG-IV): sequencing the most valuable type-strain genomes for metagenomic binning, comparative biology and taxonomic classification.</title>
        <authorList>
            <person name="Goeker M."/>
        </authorList>
    </citation>
    <scope>NUCLEOTIDE SEQUENCE [LARGE SCALE GENOMIC DNA]</scope>
    <source>
        <strain evidence="1 2">DSM 19345</strain>
    </source>
</reference>
<protein>
    <submittedName>
        <fullName evidence="1">Uncharacterized protein</fullName>
    </submittedName>
</protein>
<keyword evidence="2" id="KW-1185">Reference proteome</keyword>
<evidence type="ECO:0000313" key="2">
    <source>
        <dbReference type="Proteomes" id="UP000295678"/>
    </source>
</evidence>
<dbReference type="EMBL" id="SMAK01000002">
    <property type="protein sequence ID" value="TCT12788.1"/>
    <property type="molecule type" value="Genomic_DNA"/>
</dbReference>
<accession>A0A4R3MHU0</accession>
<evidence type="ECO:0000313" key="1">
    <source>
        <dbReference type="EMBL" id="TCT12788.1"/>
    </source>
</evidence>
<name>A0A4R3MHU0_9HYPH</name>